<feature type="domain" description="Glycosyltransferase RgtA/B/C/D-like" evidence="9">
    <location>
        <begin position="70"/>
        <end position="226"/>
    </location>
</feature>
<feature type="transmembrane region" description="Helical" evidence="8">
    <location>
        <begin position="171"/>
        <end position="195"/>
    </location>
</feature>
<keyword evidence="7 8" id="KW-0472">Membrane</keyword>
<feature type="transmembrane region" description="Helical" evidence="8">
    <location>
        <begin position="255"/>
        <end position="274"/>
    </location>
</feature>
<feature type="transmembrane region" description="Helical" evidence="8">
    <location>
        <begin position="207"/>
        <end position="230"/>
    </location>
</feature>
<dbReference type="PANTHER" id="PTHR33908">
    <property type="entry name" value="MANNOSYLTRANSFERASE YKCB-RELATED"/>
    <property type="match status" value="1"/>
</dbReference>
<proteinExistence type="predicted"/>
<keyword evidence="3 10" id="KW-0328">Glycosyltransferase</keyword>
<dbReference type="GO" id="GO:0016763">
    <property type="term" value="F:pentosyltransferase activity"/>
    <property type="evidence" value="ECO:0007669"/>
    <property type="project" value="TreeGrafter"/>
</dbReference>
<evidence type="ECO:0000313" key="11">
    <source>
        <dbReference type="Proteomes" id="UP000198990"/>
    </source>
</evidence>
<evidence type="ECO:0000259" key="9">
    <source>
        <dbReference type="Pfam" id="PF13231"/>
    </source>
</evidence>
<gene>
    <name evidence="10" type="ORF">SAMN04488008_102384</name>
</gene>
<evidence type="ECO:0000256" key="7">
    <source>
        <dbReference type="ARBA" id="ARBA00023136"/>
    </source>
</evidence>
<organism evidence="10 11">
    <name type="scientific">Maribacter orientalis</name>
    <dbReference type="NCBI Taxonomy" id="228957"/>
    <lineage>
        <taxon>Bacteria</taxon>
        <taxon>Pseudomonadati</taxon>
        <taxon>Bacteroidota</taxon>
        <taxon>Flavobacteriia</taxon>
        <taxon>Flavobacteriales</taxon>
        <taxon>Flavobacteriaceae</taxon>
        <taxon>Maribacter</taxon>
    </lineage>
</organism>
<evidence type="ECO:0000256" key="5">
    <source>
        <dbReference type="ARBA" id="ARBA00022692"/>
    </source>
</evidence>
<keyword evidence="6 8" id="KW-1133">Transmembrane helix</keyword>
<accession>A0A1H7KS20</accession>
<sequence length="496" mass="57508">MPSKRNKKAFLNFSEIKSSLVFLIFFLITFLIRFPFFFRDYIDRDESTFILLGQSWADGFLPYTQLWDLKPPLTFAFFAAIISVFGKSFIAIRLAGVFLVVITAYFTYKIALTVLSKKASIIVGLLCIFLLSLFGSLQGVMSEHICIAFFVPAIYLLQSKKTIRYTFLAGLLMGVTVMVKLNMAFPIFFIGLYLIYESFFSKKYINVLHVLLFGVGVLVIIFATILPYYLSDQTFVWWESVVLAPLEYTEARRYSIFKLAPIFVVTGLFLFYAYKSRNLNFRNRTVQIVLVAIAGVLVSFVKGGRINGHYLIQLHPMLLILVAIVVQKLTIDYKSKVPKYVLFLILLIPAESYLEYVNILKNKYERNTFFNGEGFSVPTFIKNNNLETKNILFFEYHIGYWNLDTLPPTIASTHPSNICRDELFIFFENPRKNSLDELKFIMEELQPKTVVIRKGRRILDKKEIEENEYIDAYLAKHYTNFATIENAEILQRLERP</sequence>
<keyword evidence="4 10" id="KW-0808">Transferase</keyword>
<dbReference type="PANTHER" id="PTHR33908:SF11">
    <property type="entry name" value="MEMBRANE PROTEIN"/>
    <property type="match status" value="1"/>
</dbReference>
<reference evidence="11" key="1">
    <citation type="submission" date="2016-10" db="EMBL/GenBank/DDBJ databases">
        <authorList>
            <person name="Varghese N."/>
            <person name="Submissions S."/>
        </authorList>
    </citation>
    <scope>NUCLEOTIDE SEQUENCE [LARGE SCALE GENOMIC DNA]</scope>
    <source>
        <strain evidence="11">DSM 16471</strain>
    </source>
</reference>
<keyword evidence="5 8" id="KW-0812">Transmembrane</keyword>
<evidence type="ECO:0000256" key="1">
    <source>
        <dbReference type="ARBA" id="ARBA00004651"/>
    </source>
</evidence>
<feature type="transmembrane region" description="Helical" evidence="8">
    <location>
        <begin position="341"/>
        <end position="359"/>
    </location>
</feature>
<comment type="subcellular location">
    <subcellularLocation>
        <location evidence="1">Cell membrane</location>
        <topology evidence="1">Multi-pass membrane protein</topology>
    </subcellularLocation>
</comment>
<feature type="transmembrane region" description="Helical" evidence="8">
    <location>
        <begin position="310"/>
        <end position="329"/>
    </location>
</feature>
<evidence type="ECO:0000313" key="10">
    <source>
        <dbReference type="EMBL" id="SEK89354.1"/>
    </source>
</evidence>
<feature type="transmembrane region" description="Helical" evidence="8">
    <location>
        <begin position="75"/>
        <end position="108"/>
    </location>
</feature>
<feature type="transmembrane region" description="Helical" evidence="8">
    <location>
        <begin position="120"/>
        <end position="151"/>
    </location>
</feature>
<feature type="transmembrane region" description="Helical" evidence="8">
    <location>
        <begin position="20"/>
        <end position="38"/>
    </location>
</feature>
<dbReference type="GO" id="GO:0009103">
    <property type="term" value="P:lipopolysaccharide biosynthetic process"/>
    <property type="evidence" value="ECO:0007669"/>
    <property type="project" value="UniProtKB-ARBA"/>
</dbReference>
<dbReference type="EMBL" id="FNZN01000002">
    <property type="protein sequence ID" value="SEK89354.1"/>
    <property type="molecule type" value="Genomic_DNA"/>
</dbReference>
<evidence type="ECO:0000256" key="3">
    <source>
        <dbReference type="ARBA" id="ARBA00022676"/>
    </source>
</evidence>
<evidence type="ECO:0000256" key="2">
    <source>
        <dbReference type="ARBA" id="ARBA00022475"/>
    </source>
</evidence>
<dbReference type="OrthoDB" id="345761at2"/>
<name>A0A1H7KS20_9FLAO</name>
<dbReference type="AlphaFoldDB" id="A0A1H7KS20"/>
<dbReference type="RefSeq" id="WP_091621002.1">
    <property type="nucleotide sequence ID" value="NZ_FNZN01000002.1"/>
</dbReference>
<keyword evidence="11" id="KW-1185">Reference proteome</keyword>
<keyword evidence="2" id="KW-1003">Cell membrane</keyword>
<evidence type="ECO:0000256" key="6">
    <source>
        <dbReference type="ARBA" id="ARBA00022989"/>
    </source>
</evidence>
<feature type="transmembrane region" description="Helical" evidence="8">
    <location>
        <begin position="286"/>
        <end position="304"/>
    </location>
</feature>
<dbReference type="STRING" id="228957.SAMN04488008_102384"/>
<evidence type="ECO:0000256" key="4">
    <source>
        <dbReference type="ARBA" id="ARBA00022679"/>
    </source>
</evidence>
<dbReference type="Proteomes" id="UP000198990">
    <property type="component" value="Unassembled WGS sequence"/>
</dbReference>
<dbReference type="InterPro" id="IPR038731">
    <property type="entry name" value="RgtA/B/C-like"/>
</dbReference>
<dbReference type="InterPro" id="IPR050297">
    <property type="entry name" value="LipidA_mod_glycosyltrf_83"/>
</dbReference>
<evidence type="ECO:0000256" key="8">
    <source>
        <dbReference type="SAM" id="Phobius"/>
    </source>
</evidence>
<dbReference type="Pfam" id="PF13231">
    <property type="entry name" value="PMT_2"/>
    <property type="match status" value="1"/>
</dbReference>
<protein>
    <submittedName>
        <fullName evidence="10">Dolichyl-phosphate-mannose-protein mannosyltransferase</fullName>
    </submittedName>
</protein>
<dbReference type="GO" id="GO:0005886">
    <property type="term" value="C:plasma membrane"/>
    <property type="evidence" value="ECO:0007669"/>
    <property type="project" value="UniProtKB-SubCell"/>
</dbReference>